<dbReference type="KEGG" id="mfu:LILAB_13710"/>
<dbReference type="PROSITE" id="PS50853">
    <property type="entry name" value="FN3"/>
    <property type="match status" value="1"/>
</dbReference>
<dbReference type="HOGENOM" id="CLU_535176_0_0_7"/>
<evidence type="ECO:0000259" key="1">
    <source>
        <dbReference type="PROSITE" id="PS50853"/>
    </source>
</evidence>
<evidence type="ECO:0000313" key="3">
    <source>
        <dbReference type="Proteomes" id="UP000000488"/>
    </source>
</evidence>
<dbReference type="CDD" id="cd00063">
    <property type="entry name" value="FN3"/>
    <property type="match status" value="1"/>
</dbReference>
<dbReference type="InterPro" id="IPR013783">
    <property type="entry name" value="Ig-like_fold"/>
</dbReference>
<dbReference type="Gene3D" id="2.60.40.10">
    <property type="entry name" value="Immunoglobulins"/>
    <property type="match status" value="1"/>
</dbReference>
<dbReference type="EMBL" id="CP002830">
    <property type="protein sequence ID" value="AEI64647.1"/>
    <property type="molecule type" value="Genomic_DNA"/>
</dbReference>
<dbReference type="SUPFAM" id="SSF49265">
    <property type="entry name" value="Fibronectin type III"/>
    <property type="match status" value="1"/>
</dbReference>
<dbReference type="AlphaFoldDB" id="F8CBN2"/>
<feature type="domain" description="Fibronectin type-III" evidence="1">
    <location>
        <begin position="351"/>
        <end position="463"/>
    </location>
</feature>
<proteinExistence type="predicted"/>
<organism evidence="2 3">
    <name type="scientific">Myxococcus fulvus (strain ATCC BAA-855 / HW-1)</name>
    <dbReference type="NCBI Taxonomy" id="483219"/>
    <lineage>
        <taxon>Bacteria</taxon>
        <taxon>Pseudomonadati</taxon>
        <taxon>Myxococcota</taxon>
        <taxon>Myxococcia</taxon>
        <taxon>Myxococcales</taxon>
        <taxon>Cystobacterineae</taxon>
        <taxon>Myxococcaceae</taxon>
        <taxon>Myxococcus</taxon>
    </lineage>
</organism>
<dbReference type="eggNOG" id="COG3468">
    <property type="taxonomic scope" value="Bacteria"/>
</dbReference>
<protein>
    <submittedName>
        <fullName evidence="2">Putative lipoprotein</fullName>
    </submittedName>
</protein>
<keyword evidence="2" id="KW-0449">Lipoprotein</keyword>
<gene>
    <name evidence="2" type="ordered locus">LILAB_13710</name>
</gene>
<sequence length="471" mass="50281">MFVMNTERYFTAVGVALRSKDMSSSPPEVLLRTSGGFNRITGTPHNGGYRFLGVPQGEFYLRTGGTYILTDERHVEIGRNILGRADTVYSPRSSTPLHLNLTNLAPWQQSAGLTTGSRIQLVSGSVDFTGDALISDAISTGATELNTQNAIAAAMTNLVPVFEAAKGDGLYVNQHATVYGQPLPLSNARLAANSLVRSLQVPAFDFTADDITPLAISGALQDVPTSEVSFEWRLGAYTPHASNVHPSASPRIPSFFIDVAAHGPEAGWVGYSGEILSFALEAGAAFTLTNRLPYGNPYPSSWRLVASATYPFRTMEVPPGGGPAIGLSGSIASTDYLENLVAGPIIPRLTPPRALSIDGIPATSQRVVGNTSPVISWQPPANGAPTTYRVRLYRLDRDGGFVSVMPQNTFFLPGTATDVRLPPGLLAPNTVYSVRVMAMDSPNFDFATPLYTNDQLPVYSADTVSSFFSTP</sequence>
<dbReference type="Proteomes" id="UP000000488">
    <property type="component" value="Chromosome"/>
</dbReference>
<reference evidence="2 3" key="1">
    <citation type="journal article" date="2011" name="J. Bacteriol.">
        <title>Genome sequence of the halotolerant marine bacterium Myxococcus fulvus HW-1.</title>
        <authorList>
            <person name="Li Z.F."/>
            <person name="Li X."/>
            <person name="Liu H."/>
            <person name="Liu X."/>
            <person name="Han K."/>
            <person name="Wu Z.H."/>
            <person name="Hu W."/>
            <person name="Li F.F."/>
            <person name="Li Y.Z."/>
        </authorList>
    </citation>
    <scope>NUCLEOTIDE SEQUENCE [LARGE SCALE GENOMIC DNA]</scope>
    <source>
        <strain evidence="3">ATCC BAA-855 / HW-1</strain>
    </source>
</reference>
<evidence type="ECO:0000313" key="2">
    <source>
        <dbReference type="EMBL" id="AEI64647.1"/>
    </source>
</evidence>
<dbReference type="InterPro" id="IPR036116">
    <property type="entry name" value="FN3_sf"/>
</dbReference>
<accession>F8CBN2</accession>
<dbReference type="InterPro" id="IPR003961">
    <property type="entry name" value="FN3_dom"/>
</dbReference>
<name>F8CBN2_MYXFH</name>